<dbReference type="Bgee" id="ENSMFAG00000040862">
    <property type="expression patterns" value="Expressed in cerebellum and 12 other cell types or tissues"/>
</dbReference>
<dbReference type="AlphaFoldDB" id="A0A2K5WEG9"/>
<keyword evidence="4" id="KW-0963">Cytoplasm</keyword>
<reference evidence="11" key="3">
    <citation type="submission" date="2025-09" db="UniProtKB">
        <authorList>
            <consortium name="Ensembl"/>
        </authorList>
    </citation>
    <scope>IDENTIFICATION</scope>
</reference>
<dbReference type="GO" id="GO:0005730">
    <property type="term" value="C:nucleolus"/>
    <property type="evidence" value="ECO:0007669"/>
    <property type="project" value="Ensembl"/>
</dbReference>
<evidence type="ECO:0000313" key="11">
    <source>
        <dbReference type="Ensembl" id="ENSMFAP00000035523.2"/>
    </source>
</evidence>
<evidence type="ECO:0000259" key="10">
    <source>
        <dbReference type="PROSITE" id="PS51886"/>
    </source>
</evidence>
<sequence length="501" mass="55707">MTAPQQCCLATGKGRLLRGTRGCWIGPDRTAPGSPAGEFCQISEQMGNSGSRVGQSFCSRFLPEEQAEIDRLFDALSSDKNSPNVSSKSFSLKALQNHVGEAVPLEMVTRLYDGMRRVDLTGKAKGPSENVSQEQFTASMSHLLKGNSEEKSLMIMKMISATEGPVKAREVQKFTEDLVGSVVHVLSHRQELRGWTGKEAPGPAPRVQVLAAQLLSEMKLQDGKRFLGPQWLDCDCDRAMIEDWVFRVPHVAIFLSVVIHKGFLVLCSSLDLTTLVPECQVDQGRGFESILDILSVMYINAHLPREQRHCWRLLFSSELHGHSFSQLCGHITHRGPCVAVLEDRDKHVFGGFASCSWEVKPQFQGDDRCFLFSICPSMAVYTHTGYNDHYMYLNHGQQTIPNGLGMGGQHNYFGLWVDVDFGKGHSRAKPTCTTYNSPQLSAQENFQFDKMEVWAVGDPSEEQLAKSNKSILDADPEAQALLEISGRSRHSEGLREIPDDE</sequence>
<evidence type="ECO:0000256" key="4">
    <source>
        <dbReference type="ARBA" id="ARBA00022490"/>
    </source>
</evidence>
<dbReference type="GeneTree" id="ENSGT00940000158087"/>
<evidence type="ECO:0000256" key="2">
    <source>
        <dbReference type="ARBA" id="ARBA00004371"/>
    </source>
</evidence>
<evidence type="ECO:0000256" key="9">
    <source>
        <dbReference type="ARBA" id="ARBA00042134"/>
    </source>
</evidence>
<dbReference type="SMART" id="SM00584">
    <property type="entry name" value="TLDc"/>
    <property type="match status" value="1"/>
</dbReference>
<comment type="subcellular location">
    <subcellularLocation>
        <location evidence="3">Cytoplasm</location>
    </subcellularLocation>
    <subcellularLocation>
        <location evidence="2">Lysosome</location>
    </subcellularLocation>
    <subcellularLocation>
        <location evidence="1">Membrane</location>
    </subcellularLocation>
</comment>
<reference evidence="11 12" key="1">
    <citation type="submission" date="2013-03" db="EMBL/GenBank/DDBJ databases">
        <authorList>
            <person name="Warren W."/>
            <person name="Wilson R.K."/>
        </authorList>
    </citation>
    <scope>NUCLEOTIDE SEQUENCE</scope>
</reference>
<dbReference type="STRING" id="9541.ENSMFAP00000035523"/>
<dbReference type="Proteomes" id="UP000233100">
    <property type="component" value="Chromosome 20"/>
</dbReference>
<keyword evidence="6" id="KW-0458">Lysosome</keyword>
<dbReference type="GO" id="GO:0150032">
    <property type="term" value="P:positive regulation of protein localization to lysosome"/>
    <property type="evidence" value="ECO:0007669"/>
    <property type="project" value="Ensembl"/>
</dbReference>
<evidence type="ECO:0000256" key="6">
    <source>
        <dbReference type="ARBA" id="ARBA00023228"/>
    </source>
</evidence>
<dbReference type="Ensembl" id="ENSMFAT00000009762.2">
    <property type="protein sequence ID" value="ENSMFAP00000035523.2"/>
    <property type="gene ID" value="ENSMFAG00000040862.2"/>
</dbReference>
<reference evidence="11" key="2">
    <citation type="submission" date="2025-08" db="UniProtKB">
        <authorList>
            <consortium name="Ensembl"/>
        </authorList>
    </citation>
    <scope>IDENTIFICATION</scope>
</reference>
<dbReference type="GO" id="GO:0031667">
    <property type="term" value="P:response to nutrient levels"/>
    <property type="evidence" value="ECO:0007669"/>
    <property type="project" value="Ensembl"/>
</dbReference>
<dbReference type="VEuPathDB" id="HostDB:ENSMFAG00000040862"/>
<keyword evidence="12" id="KW-1185">Reference proteome</keyword>
<accession>A0A2K5WEG9</accession>
<dbReference type="PROSITE" id="PS51886">
    <property type="entry name" value="TLDC"/>
    <property type="match status" value="1"/>
</dbReference>
<dbReference type="GO" id="GO:0006979">
    <property type="term" value="P:response to oxidative stress"/>
    <property type="evidence" value="ECO:0007669"/>
    <property type="project" value="TreeGrafter"/>
</dbReference>
<proteinExistence type="predicted"/>
<organism evidence="11 12">
    <name type="scientific">Macaca fascicularis</name>
    <name type="common">Crab-eating macaque</name>
    <name type="synonym">Cynomolgus monkey</name>
    <dbReference type="NCBI Taxonomy" id="9541"/>
    <lineage>
        <taxon>Eukaryota</taxon>
        <taxon>Metazoa</taxon>
        <taxon>Chordata</taxon>
        <taxon>Craniata</taxon>
        <taxon>Vertebrata</taxon>
        <taxon>Euteleostomi</taxon>
        <taxon>Mammalia</taxon>
        <taxon>Eutheria</taxon>
        <taxon>Euarchontoglires</taxon>
        <taxon>Primates</taxon>
        <taxon>Haplorrhini</taxon>
        <taxon>Catarrhini</taxon>
        <taxon>Cercopithecidae</taxon>
        <taxon>Cercopithecinae</taxon>
        <taxon>Macaca</taxon>
    </lineage>
</organism>
<evidence type="ECO:0000256" key="3">
    <source>
        <dbReference type="ARBA" id="ARBA00004496"/>
    </source>
</evidence>
<gene>
    <name evidence="11" type="primary">MEAK7</name>
</gene>
<dbReference type="PANTHER" id="PTHR23354">
    <property type="entry name" value="NUCLEOLAR PROTEIN 7/ESTROGEN RECEPTOR COACTIVATOR-RELATED"/>
    <property type="match status" value="1"/>
</dbReference>
<dbReference type="Pfam" id="PF07534">
    <property type="entry name" value="TLD"/>
    <property type="match status" value="1"/>
</dbReference>
<dbReference type="GO" id="GO:0042127">
    <property type="term" value="P:regulation of cell population proliferation"/>
    <property type="evidence" value="ECO:0007669"/>
    <property type="project" value="Ensembl"/>
</dbReference>
<dbReference type="GO" id="GO:0031929">
    <property type="term" value="P:TOR signaling"/>
    <property type="evidence" value="ECO:0007669"/>
    <property type="project" value="Ensembl"/>
</dbReference>
<name>A0A2K5WEG9_MACFA</name>
<keyword evidence="5" id="KW-0472">Membrane</keyword>
<evidence type="ECO:0000256" key="5">
    <source>
        <dbReference type="ARBA" id="ARBA00023136"/>
    </source>
</evidence>
<dbReference type="GO" id="GO:1900408">
    <property type="term" value="P:negative regulation of cellular response to oxidative stress"/>
    <property type="evidence" value="ECO:0007669"/>
    <property type="project" value="Ensembl"/>
</dbReference>
<feature type="domain" description="TLDc" evidence="10">
    <location>
        <begin position="289"/>
        <end position="457"/>
    </location>
</feature>
<dbReference type="GO" id="GO:0032868">
    <property type="term" value="P:response to insulin"/>
    <property type="evidence" value="ECO:0007669"/>
    <property type="project" value="Ensembl"/>
</dbReference>
<dbReference type="InterPro" id="IPR006571">
    <property type="entry name" value="TLDc_dom"/>
</dbReference>
<dbReference type="GO" id="GO:0005765">
    <property type="term" value="C:lysosomal membrane"/>
    <property type="evidence" value="ECO:0007669"/>
    <property type="project" value="Ensembl"/>
</dbReference>
<evidence type="ECO:0000256" key="8">
    <source>
        <dbReference type="ARBA" id="ARBA00041780"/>
    </source>
</evidence>
<evidence type="ECO:0000313" key="12">
    <source>
        <dbReference type="Proteomes" id="UP000233100"/>
    </source>
</evidence>
<evidence type="ECO:0000256" key="7">
    <source>
        <dbReference type="ARBA" id="ARBA00039594"/>
    </source>
</evidence>
<evidence type="ECO:0000256" key="1">
    <source>
        <dbReference type="ARBA" id="ARBA00004370"/>
    </source>
</evidence>
<dbReference type="GO" id="GO:0005829">
    <property type="term" value="C:cytosol"/>
    <property type="evidence" value="ECO:0007669"/>
    <property type="project" value="Ensembl"/>
</dbReference>
<dbReference type="GO" id="GO:0005654">
    <property type="term" value="C:nucleoplasm"/>
    <property type="evidence" value="ECO:0007669"/>
    <property type="project" value="Ensembl"/>
</dbReference>
<dbReference type="PANTHER" id="PTHR23354:SF131">
    <property type="entry name" value="MTOR-ASSOCIATED PROTEIN MEAK7"/>
    <property type="match status" value="1"/>
</dbReference>
<dbReference type="GO" id="GO:0043200">
    <property type="term" value="P:response to amino acid"/>
    <property type="evidence" value="ECO:0007669"/>
    <property type="project" value="Ensembl"/>
</dbReference>
<protein>
    <recommendedName>
        <fullName evidence="7">MTOR-associated protein MEAK7</fullName>
    </recommendedName>
    <alternativeName>
        <fullName evidence="9">TBC/LysM-associated domain-containing protein 1</fullName>
    </alternativeName>
    <alternativeName>
        <fullName evidence="8">TLD domain-containing protein 1</fullName>
    </alternativeName>
</protein>
<dbReference type="GO" id="GO:0030334">
    <property type="term" value="P:regulation of cell migration"/>
    <property type="evidence" value="ECO:0007669"/>
    <property type="project" value="Ensembl"/>
</dbReference>